<evidence type="ECO:0000256" key="1">
    <source>
        <dbReference type="ARBA" id="ARBA00004533"/>
    </source>
</evidence>
<dbReference type="NCBIfam" id="NF005919">
    <property type="entry name" value="PRK07920.1"/>
    <property type="match status" value="1"/>
</dbReference>
<feature type="region of interest" description="Disordered" evidence="7">
    <location>
        <begin position="310"/>
        <end position="332"/>
    </location>
</feature>
<dbReference type="EMBL" id="BAABGN010000013">
    <property type="protein sequence ID" value="GAA4433350.1"/>
    <property type="molecule type" value="Genomic_DNA"/>
</dbReference>
<evidence type="ECO:0000256" key="5">
    <source>
        <dbReference type="ARBA" id="ARBA00023136"/>
    </source>
</evidence>
<evidence type="ECO:0000256" key="2">
    <source>
        <dbReference type="ARBA" id="ARBA00022475"/>
    </source>
</evidence>
<dbReference type="GO" id="GO:0016746">
    <property type="term" value="F:acyltransferase activity"/>
    <property type="evidence" value="ECO:0007669"/>
    <property type="project" value="UniProtKB-KW"/>
</dbReference>
<evidence type="ECO:0000256" key="3">
    <source>
        <dbReference type="ARBA" id="ARBA00022519"/>
    </source>
</evidence>
<sequence length="332" mass="36400">MKINLVKVFTLARAVVEKIPDPVARAVFAAVADVAWALGTGGVRQLETNLSRVRPGLSRRRLRRLSRAGMRAYLRYYCEMFQLPRLSRRKIEARVRLLGDAALRETFAQGRSVVAVLGHCGNWDLAGAFATRELAHVLTVAEVLEPEELFRDFLDYRTGLGMTIIPLAKDGGVFRQLLRATRSGTHVVPLLADRDLSSTGLEVDLFGQRARVAAGPAALALGAGVPLHPVMIHHERLTGARRRAAGSPWGIVVEFLPAVHEPGAENDVDVVTLTQRWVDALAPHIRRHPADWHMLQKVFLDDLDPGRLTPVASAVEPDRRGAGEATDRGGEA</sequence>
<evidence type="ECO:0000256" key="6">
    <source>
        <dbReference type="ARBA" id="ARBA00023315"/>
    </source>
</evidence>
<evidence type="ECO:0000256" key="7">
    <source>
        <dbReference type="SAM" id="MobiDB-lite"/>
    </source>
</evidence>
<dbReference type="Proteomes" id="UP001500622">
    <property type="component" value="Unassembled WGS sequence"/>
</dbReference>
<keyword evidence="6 8" id="KW-0012">Acyltransferase</keyword>
<dbReference type="InterPro" id="IPR004960">
    <property type="entry name" value="LipA_acyltrans"/>
</dbReference>
<comment type="subcellular location">
    <subcellularLocation>
        <location evidence="1">Cell inner membrane</location>
    </subcellularLocation>
</comment>
<organism evidence="8 9">
    <name type="scientific">Georgenia halophila</name>
    <dbReference type="NCBI Taxonomy" id="620889"/>
    <lineage>
        <taxon>Bacteria</taxon>
        <taxon>Bacillati</taxon>
        <taxon>Actinomycetota</taxon>
        <taxon>Actinomycetes</taxon>
        <taxon>Micrococcales</taxon>
        <taxon>Bogoriellaceae</taxon>
        <taxon>Georgenia</taxon>
    </lineage>
</organism>
<accession>A0ABP8LQQ8</accession>
<proteinExistence type="predicted"/>
<dbReference type="Pfam" id="PF03279">
    <property type="entry name" value="Lip_A_acyltrans"/>
    <property type="match status" value="1"/>
</dbReference>
<dbReference type="PANTHER" id="PTHR30606:SF10">
    <property type="entry name" value="PHOSPHATIDYLINOSITOL MANNOSIDE ACYLTRANSFERASE"/>
    <property type="match status" value="1"/>
</dbReference>
<feature type="compositionally biased region" description="Basic and acidic residues" evidence="7">
    <location>
        <begin position="316"/>
        <end position="332"/>
    </location>
</feature>
<reference evidence="9" key="1">
    <citation type="journal article" date="2019" name="Int. J. Syst. Evol. Microbiol.">
        <title>The Global Catalogue of Microorganisms (GCM) 10K type strain sequencing project: providing services to taxonomists for standard genome sequencing and annotation.</title>
        <authorList>
            <consortium name="The Broad Institute Genomics Platform"/>
            <consortium name="The Broad Institute Genome Sequencing Center for Infectious Disease"/>
            <person name="Wu L."/>
            <person name="Ma J."/>
        </authorList>
    </citation>
    <scope>NUCLEOTIDE SEQUENCE [LARGE SCALE GENOMIC DNA]</scope>
    <source>
        <strain evidence="9">JCM 17810</strain>
    </source>
</reference>
<keyword evidence="3" id="KW-0997">Cell inner membrane</keyword>
<evidence type="ECO:0000313" key="8">
    <source>
        <dbReference type="EMBL" id="GAA4433350.1"/>
    </source>
</evidence>
<gene>
    <name evidence="8" type="ORF">GCM10023169_40220</name>
</gene>
<dbReference type="PANTHER" id="PTHR30606">
    <property type="entry name" value="LIPID A BIOSYNTHESIS LAUROYL ACYLTRANSFERASE"/>
    <property type="match status" value="1"/>
</dbReference>
<comment type="caution">
    <text evidence="8">The sequence shown here is derived from an EMBL/GenBank/DDBJ whole genome shotgun (WGS) entry which is preliminary data.</text>
</comment>
<keyword evidence="2" id="KW-1003">Cell membrane</keyword>
<evidence type="ECO:0000313" key="9">
    <source>
        <dbReference type="Proteomes" id="UP001500622"/>
    </source>
</evidence>
<keyword evidence="5" id="KW-0472">Membrane</keyword>
<keyword evidence="4" id="KW-0808">Transferase</keyword>
<evidence type="ECO:0000256" key="4">
    <source>
        <dbReference type="ARBA" id="ARBA00022679"/>
    </source>
</evidence>
<dbReference type="CDD" id="cd07984">
    <property type="entry name" value="LPLAT_LABLAT-like"/>
    <property type="match status" value="1"/>
</dbReference>
<name>A0ABP8LQQ8_9MICO</name>
<dbReference type="RefSeq" id="WP_345218859.1">
    <property type="nucleotide sequence ID" value="NZ_BAABGN010000013.1"/>
</dbReference>
<protein>
    <submittedName>
        <fullName evidence="8">Phosphatidylinositol mannoside acyltransferase</fullName>
    </submittedName>
</protein>
<keyword evidence="9" id="KW-1185">Reference proteome</keyword>